<protein>
    <submittedName>
        <fullName evidence="4">Fic family protein</fullName>
    </submittedName>
</protein>
<accession>A0A841JKK8</accession>
<dbReference type="InterPro" id="IPR003812">
    <property type="entry name" value="Fido"/>
</dbReference>
<dbReference type="PANTHER" id="PTHR13504:SF38">
    <property type="entry name" value="FIDO DOMAIN-CONTAINING PROTEIN"/>
    <property type="match status" value="1"/>
</dbReference>
<dbReference type="Pfam" id="PF02661">
    <property type="entry name" value="Fic"/>
    <property type="match status" value="1"/>
</dbReference>
<evidence type="ECO:0000256" key="2">
    <source>
        <dbReference type="PIRSR" id="PIRSR640198-2"/>
    </source>
</evidence>
<dbReference type="RefSeq" id="WP_183589039.1">
    <property type="nucleotide sequence ID" value="NZ_JACHCA010000013.1"/>
</dbReference>
<evidence type="ECO:0000259" key="3">
    <source>
        <dbReference type="PROSITE" id="PS51459"/>
    </source>
</evidence>
<organism evidence="4 5">
    <name type="scientific">Mucilaginibacter lappiensis</name>
    <dbReference type="NCBI Taxonomy" id="354630"/>
    <lineage>
        <taxon>Bacteria</taxon>
        <taxon>Pseudomonadati</taxon>
        <taxon>Bacteroidota</taxon>
        <taxon>Sphingobacteriia</taxon>
        <taxon>Sphingobacteriales</taxon>
        <taxon>Sphingobacteriaceae</taxon>
        <taxon>Mucilaginibacter</taxon>
    </lineage>
</organism>
<name>A0A841JKK8_9SPHI</name>
<dbReference type="PANTHER" id="PTHR13504">
    <property type="entry name" value="FIDO DOMAIN-CONTAINING PROTEIN DDB_G0283145"/>
    <property type="match status" value="1"/>
</dbReference>
<evidence type="ECO:0000313" key="4">
    <source>
        <dbReference type="EMBL" id="MBB6130136.1"/>
    </source>
</evidence>
<dbReference type="EMBL" id="JACHCA010000013">
    <property type="protein sequence ID" value="MBB6130136.1"/>
    <property type="molecule type" value="Genomic_DNA"/>
</dbReference>
<dbReference type="InterPro" id="IPR040198">
    <property type="entry name" value="Fido_containing"/>
</dbReference>
<evidence type="ECO:0000313" key="5">
    <source>
        <dbReference type="Proteomes" id="UP000548326"/>
    </source>
</evidence>
<dbReference type="InterPro" id="IPR036597">
    <property type="entry name" value="Fido-like_dom_sf"/>
</dbReference>
<reference evidence="4 5" key="1">
    <citation type="submission" date="2020-08" db="EMBL/GenBank/DDBJ databases">
        <title>Genomic Encyclopedia of Type Strains, Phase IV (KMG-V): Genome sequencing to study the core and pangenomes of soil and plant-associated prokaryotes.</title>
        <authorList>
            <person name="Whitman W."/>
        </authorList>
    </citation>
    <scope>NUCLEOTIDE SEQUENCE [LARGE SCALE GENOMIC DNA]</scope>
    <source>
        <strain evidence="4 5">MP601</strain>
    </source>
</reference>
<feature type="binding site" evidence="2">
    <location>
        <begin position="326"/>
        <end position="333"/>
    </location>
    <ligand>
        <name>ATP</name>
        <dbReference type="ChEBI" id="CHEBI:30616"/>
    </ligand>
</feature>
<sequence>MALRTVGNLWLREHFNLKKYRLTHNSYIGNNEKVELNAQGEVSQIYGRKYIPDEDTPLAHLVFSLKYDDLDLPFLKAVFNQLSPQEIIDFISVTPSGKYARKIGFLYEFLFDIALDLPYTISGNYTDLLEESEYITGRIIKDNRWRINNNLLGTFLFCPVIRRTTVLNQLLSTDIRSQIENLKANYSADVFRRATNYLYSKETRSSYEIEKEKPSAERMNRFIALLMQAGREPSEQMLSEASLTTLQNSIVDPRFASPGFRDFQNYIGQSLPYGNELIHYICPPPQYLASLMNGLKIAADKTEGTYPIIRAALIAFGFVFIHPFEDGNGRLHRFLIHDMLVRDGVVPDGLIIPVSAHMLNNMQEYDNALEQYSKPLIQQIDYTKKADGTLEVTNPEEVEAYFRYPDLTAQCVFLAQTIQETINQDMPEELEFIQHYDELKRELQNIVDMPDKDINLMIMFLHQNKGAFPNRRRKDFAKLTEEEIGSMETAYKTIFNNAD</sequence>
<dbReference type="PROSITE" id="PS51459">
    <property type="entry name" value="FIDO"/>
    <property type="match status" value="1"/>
</dbReference>
<feature type="domain" description="Fido" evidence="3">
    <location>
        <begin position="238"/>
        <end position="385"/>
    </location>
</feature>
<comment type="caution">
    <text evidence="4">The sequence shown here is derived from an EMBL/GenBank/DDBJ whole genome shotgun (WGS) entry which is preliminary data.</text>
</comment>
<dbReference type="AlphaFoldDB" id="A0A841JKK8"/>
<dbReference type="Gene3D" id="1.10.3290.10">
    <property type="entry name" value="Fido-like domain"/>
    <property type="match status" value="1"/>
</dbReference>
<evidence type="ECO:0000256" key="1">
    <source>
        <dbReference type="PIRSR" id="PIRSR640198-1"/>
    </source>
</evidence>
<feature type="active site" evidence="1">
    <location>
        <position position="322"/>
    </location>
</feature>
<keyword evidence="2" id="KW-0547">Nucleotide-binding</keyword>
<keyword evidence="2" id="KW-0067">ATP-binding</keyword>
<dbReference type="SUPFAM" id="SSF140931">
    <property type="entry name" value="Fic-like"/>
    <property type="match status" value="1"/>
</dbReference>
<gene>
    <name evidence="4" type="ORF">HDF22_004275</name>
</gene>
<dbReference type="Proteomes" id="UP000548326">
    <property type="component" value="Unassembled WGS sequence"/>
</dbReference>
<proteinExistence type="predicted"/>
<dbReference type="GO" id="GO:0005524">
    <property type="term" value="F:ATP binding"/>
    <property type="evidence" value="ECO:0007669"/>
    <property type="project" value="UniProtKB-KW"/>
</dbReference>